<protein>
    <submittedName>
        <fullName evidence="2">Uncharacterized protein</fullName>
    </submittedName>
</protein>
<sequence>MSQVSNASRCASSSGSSSARQHRGSSASLATDRMLDIRPDKLFPIFDDCTTRWCICRSGGASITSWATSFTCRGSAAQYRGRRARIKRTLSRRTASFYHAHHNVRHPGQPGGVNALHISGWAISDNVRLAFGRPSRFLDIHRLRSHAPGSSSLSRACTV</sequence>
<dbReference type="Proteomes" id="UP000077266">
    <property type="component" value="Unassembled WGS sequence"/>
</dbReference>
<dbReference type="AlphaFoldDB" id="A0A165BIK5"/>
<organism evidence="2 3">
    <name type="scientific">Exidia glandulosa HHB12029</name>
    <dbReference type="NCBI Taxonomy" id="1314781"/>
    <lineage>
        <taxon>Eukaryota</taxon>
        <taxon>Fungi</taxon>
        <taxon>Dikarya</taxon>
        <taxon>Basidiomycota</taxon>
        <taxon>Agaricomycotina</taxon>
        <taxon>Agaricomycetes</taxon>
        <taxon>Auriculariales</taxon>
        <taxon>Exidiaceae</taxon>
        <taxon>Exidia</taxon>
    </lineage>
</organism>
<evidence type="ECO:0000313" key="2">
    <source>
        <dbReference type="EMBL" id="KZV80715.1"/>
    </source>
</evidence>
<feature type="compositionally biased region" description="Low complexity" evidence="1">
    <location>
        <begin position="1"/>
        <end position="28"/>
    </location>
</feature>
<dbReference type="InParanoid" id="A0A165BIK5"/>
<feature type="region of interest" description="Disordered" evidence="1">
    <location>
        <begin position="1"/>
        <end position="30"/>
    </location>
</feature>
<proteinExistence type="predicted"/>
<name>A0A165BIK5_EXIGL</name>
<evidence type="ECO:0000313" key="3">
    <source>
        <dbReference type="Proteomes" id="UP000077266"/>
    </source>
</evidence>
<keyword evidence="3" id="KW-1185">Reference proteome</keyword>
<accession>A0A165BIK5</accession>
<dbReference type="EMBL" id="KV426456">
    <property type="protein sequence ID" value="KZV80715.1"/>
    <property type="molecule type" value="Genomic_DNA"/>
</dbReference>
<gene>
    <name evidence="2" type="ORF">EXIGLDRAFT_406586</name>
</gene>
<reference evidence="2 3" key="1">
    <citation type="journal article" date="2016" name="Mol. Biol. Evol.">
        <title>Comparative Genomics of Early-Diverging Mushroom-Forming Fungi Provides Insights into the Origins of Lignocellulose Decay Capabilities.</title>
        <authorList>
            <person name="Nagy L.G."/>
            <person name="Riley R."/>
            <person name="Tritt A."/>
            <person name="Adam C."/>
            <person name="Daum C."/>
            <person name="Floudas D."/>
            <person name="Sun H."/>
            <person name="Yadav J.S."/>
            <person name="Pangilinan J."/>
            <person name="Larsson K.H."/>
            <person name="Matsuura K."/>
            <person name="Barry K."/>
            <person name="Labutti K."/>
            <person name="Kuo R."/>
            <person name="Ohm R.A."/>
            <person name="Bhattacharya S.S."/>
            <person name="Shirouzu T."/>
            <person name="Yoshinaga Y."/>
            <person name="Martin F.M."/>
            <person name="Grigoriev I.V."/>
            <person name="Hibbett D.S."/>
        </authorList>
    </citation>
    <scope>NUCLEOTIDE SEQUENCE [LARGE SCALE GENOMIC DNA]</scope>
    <source>
        <strain evidence="2 3">HHB12029</strain>
    </source>
</reference>
<evidence type="ECO:0000256" key="1">
    <source>
        <dbReference type="SAM" id="MobiDB-lite"/>
    </source>
</evidence>